<dbReference type="Pfam" id="PF05962">
    <property type="entry name" value="HutD"/>
    <property type="match status" value="1"/>
</dbReference>
<keyword evidence="2" id="KW-1185">Reference proteome</keyword>
<evidence type="ECO:0000313" key="2">
    <source>
        <dbReference type="Proteomes" id="UP000317663"/>
    </source>
</evidence>
<dbReference type="RefSeq" id="WP_140475834.1">
    <property type="nucleotide sequence ID" value="NZ_RCZD01000021.1"/>
</dbReference>
<dbReference type="Proteomes" id="UP000317663">
    <property type="component" value="Unassembled WGS sequence"/>
</dbReference>
<dbReference type="InterPro" id="IPR010282">
    <property type="entry name" value="Uncharacterised_HutD/Ves"/>
</dbReference>
<dbReference type="SUPFAM" id="SSF51182">
    <property type="entry name" value="RmlC-like cupins"/>
    <property type="match status" value="1"/>
</dbReference>
<protein>
    <submittedName>
        <fullName evidence="1">HutD family protein</fullName>
    </submittedName>
</protein>
<dbReference type="OrthoDB" id="9800082at2"/>
<comment type="caution">
    <text evidence="1">The sequence shown here is derived from an EMBL/GenBank/DDBJ whole genome shotgun (WGS) entry which is preliminary data.</text>
</comment>
<name>A0A502FVP8_9GAMM</name>
<dbReference type="PANTHER" id="PTHR37943:SF1">
    <property type="entry name" value="PROTEIN VES"/>
    <property type="match status" value="1"/>
</dbReference>
<organism evidence="1 2">
    <name type="scientific">Ewingella americana</name>
    <dbReference type="NCBI Taxonomy" id="41202"/>
    <lineage>
        <taxon>Bacteria</taxon>
        <taxon>Pseudomonadati</taxon>
        <taxon>Pseudomonadota</taxon>
        <taxon>Gammaproteobacteria</taxon>
        <taxon>Enterobacterales</taxon>
        <taxon>Yersiniaceae</taxon>
        <taxon>Ewingella</taxon>
    </lineage>
</organism>
<accession>A0A502FVP8</accession>
<dbReference type="InterPro" id="IPR011051">
    <property type="entry name" value="RmlC_Cupin_sf"/>
</dbReference>
<dbReference type="AlphaFoldDB" id="A0A502FVP8"/>
<dbReference type="EMBL" id="RCZD01000021">
    <property type="protein sequence ID" value="TPG53598.1"/>
    <property type="molecule type" value="Genomic_DNA"/>
</dbReference>
<dbReference type="PANTHER" id="PTHR37943">
    <property type="entry name" value="PROTEIN VES"/>
    <property type="match status" value="1"/>
</dbReference>
<gene>
    <name evidence="1" type="ORF">EAH77_24185</name>
</gene>
<dbReference type="InterPro" id="IPR014710">
    <property type="entry name" value="RmlC-like_jellyroll"/>
</dbReference>
<reference evidence="1 2" key="1">
    <citation type="journal article" date="2019" name="Environ. Microbiol.">
        <title>Species interactions and distinct microbial communities in high Arctic permafrost affected cryosols are associated with the CH4 and CO2 gas fluxes.</title>
        <authorList>
            <person name="Altshuler I."/>
            <person name="Hamel J."/>
            <person name="Turney S."/>
            <person name="Magnuson E."/>
            <person name="Levesque R."/>
            <person name="Greer C."/>
            <person name="Whyte L.G."/>
        </authorList>
    </citation>
    <scope>NUCLEOTIDE SEQUENCE [LARGE SCALE GENOMIC DNA]</scope>
    <source>
        <strain evidence="1 2">E4</strain>
    </source>
</reference>
<dbReference type="Gene3D" id="2.60.120.10">
    <property type="entry name" value="Jelly Rolls"/>
    <property type="match status" value="1"/>
</dbReference>
<dbReference type="CDD" id="cd20293">
    <property type="entry name" value="cupin_HutD_N"/>
    <property type="match status" value="1"/>
</dbReference>
<sequence>MTVLQRFTFDNLPVTPWRNGGGETREIVSWPAGEAAFAWRASIATIANDGPFSRFEGVDRSITLLSGAGVQLSLEGGNEHRLSRPGEPFAFAGETPVCARLINGTTTDFNVMTCRAKALARVTSQHSSFCIHQDRAGVLYVLQGQWQVGNSCALVTSEGLFWMAGTGNFPEVNVQPLLPESLMLWVEIETGAVTA</sequence>
<proteinExistence type="predicted"/>
<evidence type="ECO:0000313" key="1">
    <source>
        <dbReference type="EMBL" id="TPG53598.1"/>
    </source>
</evidence>